<reference evidence="9" key="1">
    <citation type="submission" date="2022-03" db="EMBL/GenBank/DDBJ databases">
        <title>Genomic Encyclopedia of Type Strains, Phase III (KMG-III): the genomes of soil and plant-associated and newly described type strains.</title>
        <authorList>
            <person name="Whitman W."/>
        </authorList>
    </citation>
    <scope>NUCLEOTIDE SEQUENCE</scope>
    <source>
        <strain evidence="9">ANL 6-2</strain>
    </source>
</reference>
<evidence type="ECO:0000256" key="5">
    <source>
        <dbReference type="PROSITE-ProRule" id="PRU01248"/>
    </source>
</evidence>
<dbReference type="InterPro" id="IPR050808">
    <property type="entry name" value="Phage_Integrase"/>
</dbReference>
<dbReference type="InterPro" id="IPR038488">
    <property type="entry name" value="Integrase_DNA-bd_sf"/>
</dbReference>
<dbReference type="GO" id="GO:0015074">
    <property type="term" value="P:DNA integration"/>
    <property type="evidence" value="ECO:0007669"/>
    <property type="project" value="UniProtKB-KW"/>
</dbReference>
<keyword evidence="3 5" id="KW-0238">DNA-binding</keyword>
<feature type="domain" description="Tyr recombinase" evidence="7">
    <location>
        <begin position="227"/>
        <end position="425"/>
    </location>
</feature>
<dbReference type="Pfam" id="PF13356">
    <property type="entry name" value="Arm-DNA-bind_3"/>
    <property type="match status" value="1"/>
</dbReference>
<keyword evidence="10" id="KW-1185">Reference proteome</keyword>
<dbReference type="InterPro" id="IPR002104">
    <property type="entry name" value="Integrase_catalytic"/>
</dbReference>
<dbReference type="SUPFAM" id="SSF56349">
    <property type="entry name" value="DNA breaking-rejoining enzymes"/>
    <property type="match status" value="1"/>
</dbReference>
<dbReference type="AlphaFoldDB" id="A0AAE3G6A3"/>
<evidence type="ECO:0000256" key="4">
    <source>
        <dbReference type="ARBA" id="ARBA00023172"/>
    </source>
</evidence>
<evidence type="ECO:0000313" key="9">
    <source>
        <dbReference type="EMBL" id="MCP1676651.1"/>
    </source>
</evidence>
<evidence type="ECO:0000256" key="1">
    <source>
        <dbReference type="ARBA" id="ARBA00008857"/>
    </source>
</evidence>
<feature type="compositionally biased region" description="Basic and acidic residues" evidence="6">
    <location>
        <begin position="81"/>
        <end position="107"/>
    </location>
</feature>
<dbReference type="Gene3D" id="1.10.443.10">
    <property type="entry name" value="Intergrase catalytic core"/>
    <property type="match status" value="1"/>
</dbReference>
<dbReference type="PANTHER" id="PTHR30629:SF2">
    <property type="entry name" value="PROPHAGE INTEGRASE INTS-RELATED"/>
    <property type="match status" value="1"/>
</dbReference>
<name>A0AAE3G6A3_9GAMM</name>
<dbReference type="InterPro" id="IPR044068">
    <property type="entry name" value="CB"/>
</dbReference>
<dbReference type="InterPro" id="IPR025166">
    <property type="entry name" value="Integrase_DNA_bind_dom"/>
</dbReference>
<evidence type="ECO:0000259" key="8">
    <source>
        <dbReference type="PROSITE" id="PS51900"/>
    </source>
</evidence>
<dbReference type="Gene3D" id="1.10.150.130">
    <property type="match status" value="1"/>
</dbReference>
<dbReference type="GO" id="GO:0003677">
    <property type="term" value="F:DNA binding"/>
    <property type="evidence" value="ECO:0007669"/>
    <property type="project" value="UniProtKB-UniRule"/>
</dbReference>
<keyword evidence="4" id="KW-0233">DNA recombination</keyword>
<dbReference type="InterPro" id="IPR010998">
    <property type="entry name" value="Integrase_recombinase_N"/>
</dbReference>
<dbReference type="EMBL" id="JALJXV010000010">
    <property type="protein sequence ID" value="MCP1676651.1"/>
    <property type="molecule type" value="Genomic_DNA"/>
</dbReference>
<dbReference type="GO" id="GO:0006310">
    <property type="term" value="P:DNA recombination"/>
    <property type="evidence" value="ECO:0007669"/>
    <property type="project" value="UniProtKB-KW"/>
</dbReference>
<dbReference type="RefSeq" id="WP_253483389.1">
    <property type="nucleotide sequence ID" value="NZ_JALJXV010000010.1"/>
</dbReference>
<dbReference type="InterPro" id="IPR011010">
    <property type="entry name" value="DNA_brk_join_enz"/>
</dbReference>
<evidence type="ECO:0000259" key="7">
    <source>
        <dbReference type="PROSITE" id="PS51898"/>
    </source>
</evidence>
<evidence type="ECO:0000313" key="10">
    <source>
        <dbReference type="Proteomes" id="UP001205843"/>
    </source>
</evidence>
<keyword evidence="2" id="KW-0229">DNA integration</keyword>
<feature type="region of interest" description="Disordered" evidence="6">
    <location>
        <begin position="73"/>
        <end position="107"/>
    </location>
</feature>
<dbReference type="Gene3D" id="3.30.160.390">
    <property type="entry name" value="Integrase, DNA-binding domain"/>
    <property type="match status" value="1"/>
</dbReference>
<dbReference type="Pfam" id="PF22022">
    <property type="entry name" value="Phage_int_M"/>
    <property type="match status" value="1"/>
</dbReference>
<dbReference type="PROSITE" id="PS51898">
    <property type="entry name" value="TYR_RECOMBINASE"/>
    <property type="match status" value="1"/>
</dbReference>
<dbReference type="InterPro" id="IPR013762">
    <property type="entry name" value="Integrase-like_cat_sf"/>
</dbReference>
<gene>
    <name evidence="9" type="ORF">J2T57_003822</name>
</gene>
<organism evidence="9 10">
    <name type="scientific">Natronocella acetinitrilica</name>
    <dbReference type="NCBI Taxonomy" id="414046"/>
    <lineage>
        <taxon>Bacteria</taxon>
        <taxon>Pseudomonadati</taxon>
        <taxon>Pseudomonadota</taxon>
        <taxon>Gammaproteobacteria</taxon>
        <taxon>Chromatiales</taxon>
        <taxon>Ectothiorhodospiraceae</taxon>
        <taxon>Natronocella</taxon>
    </lineage>
</organism>
<evidence type="ECO:0000256" key="3">
    <source>
        <dbReference type="ARBA" id="ARBA00023125"/>
    </source>
</evidence>
<dbReference type="InterPro" id="IPR053876">
    <property type="entry name" value="Phage_int_M"/>
</dbReference>
<comment type="caution">
    <text evidence="9">The sequence shown here is derived from an EMBL/GenBank/DDBJ whole genome shotgun (WGS) entry which is preliminary data.</text>
</comment>
<feature type="domain" description="Core-binding (CB)" evidence="8">
    <location>
        <begin position="111"/>
        <end position="193"/>
    </location>
</feature>
<accession>A0AAE3G6A3</accession>
<comment type="similarity">
    <text evidence="1">Belongs to the 'phage' integrase family.</text>
</comment>
<dbReference type="PANTHER" id="PTHR30629">
    <property type="entry name" value="PROPHAGE INTEGRASE"/>
    <property type="match status" value="1"/>
</dbReference>
<dbReference type="CDD" id="cd00801">
    <property type="entry name" value="INT_P4_C"/>
    <property type="match status" value="1"/>
</dbReference>
<sequence length="440" mass="50153">MLTVKKLDTAQPRKGPYRLWDNDRSGFGAQVTPAGTITFFQAYTGKGKRKFLNLGRYPDTGLREARDQASEARKLIQSGVDPREARQEARLTEDRRKAEAENKRQLEASRGSLEQLLATHLTTLKQKGRTQRYVDDLRGTFERWVPTSLLTCKVADITPLDLQRVIGSAISKASPNTANRLRTFLHAVFKTGLHHDHNPAHVNSELSFGLSMNPMDAIPSQPPSAATRDRALDFSELARIWTALPFAPGSPIMKAEVKLQLLLGGMHFTEVGQARWSEFDLTKSLWEIPANRGSNEAGTKNRRPHIMPLCPMALEELKYLKEFTGSTPFLFPNTRRDDAPMSSTAPAQFVRNRLRPFMDEQDRLRGITPLEPWSPANLRSTVKTRLGELGYNSEWRNRLQNHGQLGIDVRHYDRWDFLDQKREMLEVFERRLGNEIENLK</sequence>
<proteinExistence type="inferred from homology"/>
<evidence type="ECO:0000256" key="6">
    <source>
        <dbReference type="SAM" id="MobiDB-lite"/>
    </source>
</evidence>
<dbReference type="Proteomes" id="UP001205843">
    <property type="component" value="Unassembled WGS sequence"/>
</dbReference>
<protein>
    <submittedName>
        <fullName evidence="9">Integrase</fullName>
    </submittedName>
</protein>
<evidence type="ECO:0000256" key="2">
    <source>
        <dbReference type="ARBA" id="ARBA00022908"/>
    </source>
</evidence>
<dbReference type="PROSITE" id="PS51900">
    <property type="entry name" value="CB"/>
    <property type="match status" value="1"/>
</dbReference>